<accession>A0A183UFX8</accession>
<dbReference type="InterPro" id="IPR012617">
    <property type="entry name" value="AATF_C"/>
</dbReference>
<dbReference type="InterPro" id="IPR025160">
    <property type="entry name" value="AATF"/>
</dbReference>
<name>A0A183UFX8_TOXCA</name>
<dbReference type="Pfam" id="PF08164">
    <property type="entry name" value="TRAUB"/>
    <property type="match status" value="1"/>
</dbReference>
<dbReference type="Pfam" id="PF13339">
    <property type="entry name" value="AATF-Che1"/>
    <property type="match status" value="1"/>
</dbReference>
<feature type="compositionally biased region" description="Acidic residues" evidence="2">
    <location>
        <begin position="91"/>
        <end position="129"/>
    </location>
</feature>
<gene>
    <name evidence="5" type="ORF">TCNE_LOCUS7398</name>
</gene>
<dbReference type="AlphaFoldDB" id="A0A183UFX8"/>
<dbReference type="GO" id="GO:0005730">
    <property type="term" value="C:nucleolus"/>
    <property type="evidence" value="ECO:0007669"/>
    <property type="project" value="TreeGrafter"/>
</dbReference>
<dbReference type="WBParaSite" id="TCNE_0000739801-mRNA-1">
    <property type="protein sequence ID" value="TCNE_0000739801-mRNA-1"/>
    <property type="gene ID" value="TCNE_0000739801"/>
</dbReference>
<dbReference type="GO" id="GO:0006357">
    <property type="term" value="P:regulation of transcription by RNA polymerase II"/>
    <property type="evidence" value="ECO:0007669"/>
    <property type="project" value="TreeGrafter"/>
</dbReference>
<feature type="domain" description="Apoptosis-antagonizing transcription factor C-terminal" evidence="3">
    <location>
        <begin position="437"/>
        <end position="522"/>
    </location>
</feature>
<feature type="compositionally biased region" description="Acidic residues" evidence="2">
    <location>
        <begin position="294"/>
        <end position="309"/>
    </location>
</feature>
<evidence type="ECO:0000313" key="6">
    <source>
        <dbReference type="Proteomes" id="UP000050794"/>
    </source>
</evidence>
<evidence type="ECO:0000256" key="1">
    <source>
        <dbReference type="ARBA" id="ARBA00008966"/>
    </source>
</evidence>
<feature type="region of interest" description="Disordered" evidence="2">
    <location>
        <begin position="1"/>
        <end position="27"/>
    </location>
</feature>
<proteinExistence type="inferred from homology"/>
<dbReference type="EMBL" id="UYWY01019673">
    <property type="protein sequence ID" value="VDM38719.1"/>
    <property type="molecule type" value="Genomic_DNA"/>
</dbReference>
<dbReference type="Proteomes" id="UP000050794">
    <property type="component" value="Unassembled WGS sequence"/>
</dbReference>
<organism evidence="6 7">
    <name type="scientific">Toxocara canis</name>
    <name type="common">Canine roundworm</name>
    <dbReference type="NCBI Taxonomy" id="6265"/>
    <lineage>
        <taxon>Eukaryota</taxon>
        <taxon>Metazoa</taxon>
        <taxon>Ecdysozoa</taxon>
        <taxon>Nematoda</taxon>
        <taxon>Chromadorea</taxon>
        <taxon>Rhabditida</taxon>
        <taxon>Spirurina</taxon>
        <taxon>Ascaridomorpha</taxon>
        <taxon>Ascaridoidea</taxon>
        <taxon>Toxocaridae</taxon>
        <taxon>Toxocara</taxon>
    </lineage>
</organism>
<sequence length="524" mass="58760">MTSVKDFLDTISKPAPELPDVEDSENVDGGLVNLYSLLLQTAEVGRRRLYVATEDGESKYAGKVISSEAVFGDNQLSGLAGPTEMPSDGSEAGDAESRDEDSDEEGSEEGDSEGSGDVEMDGGTSEDDLSIQQDDGGGHGGAEEAGEDETDREVIKVEGAIAALVVIYGGVAGESIRKQLLIWDRLMHIQIKLHAALRAYNQLPRGKLAKQLLREADEETVHNYQQSTFPPGYIVLRKNTVAMVQTLLQVEDALLRRSKQTANIVGAKANTSHGESDSEDEEIASSEGEKEDGKEDMEDALEEDDDESIPDYREEATAGGDEEEEEHDKESKQRGRHSLRRIEIELVKRHKRFDGFRNSTLKKWDERTRLVGLGAAKSAKHNFSAFESVVLRQIEQIMADKHRLIRRTQTKRSDTERIGGNPETTFDVELFDDDDFYQQLLKDLIERKSAEVVDPIEMSKQWLEMQKLRQKRSKNKKIDTKASKGRKIRYVVIPKLVNYFPSTPEKVKWTHETRNQLFKSLFAP</sequence>
<dbReference type="PANTHER" id="PTHR15565">
    <property type="entry name" value="AATF PROTEIN APOPTOSIS ANTAGONIZING TRANSCRIPTION FACTOR"/>
    <property type="match status" value="1"/>
</dbReference>
<dbReference type="InterPro" id="IPR039223">
    <property type="entry name" value="AATF/Bfr2"/>
</dbReference>
<evidence type="ECO:0000313" key="5">
    <source>
        <dbReference type="EMBL" id="VDM38719.1"/>
    </source>
</evidence>
<evidence type="ECO:0000256" key="2">
    <source>
        <dbReference type="SAM" id="MobiDB-lite"/>
    </source>
</evidence>
<keyword evidence="6" id="KW-1185">Reference proteome</keyword>
<evidence type="ECO:0000313" key="7">
    <source>
        <dbReference type="WBParaSite" id="TCNE_0000739801-mRNA-1"/>
    </source>
</evidence>
<evidence type="ECO:0000259" key="3">
    <source>
        <dbReference type="Pfam" id="PF08164"/>
    </source>
</evidence>
<protein>
    <submittedName>
        <fullName evidence="7">Protein AATF</fullName>
    </submittedName>
</protein>
<reference evidence="7" key="1">
    <citation type="submission" date="2016-06" db="UniProtKB">
        <authorList>
            <consortium name="WormBaseParasite"/>
        </authorList>
    </citation>
    <scope>IDENTIFICATION</scope>
</reference>
<evidence type="ECO:0000259" key="4">
    <source>
        <dbReference type="Pfam" id="PF13339"/>
    </source>
</evidence>
<feature type="region of interest" description="Disordered" evidence="2">
    <location>
        <begin position="75"/>
        <end position="152"/>
    </location>
</feature>
<reference evidence="5 6" key="2">
    <citation type="submission" date="2018-11" db="EMBL/GenBank/DDBJ databases">
        <authorList>
            <consortium name="Pathogen Informatics"/>
        </authorList>
    </citation>
    <scope>NUCLEOTIDE SEQUENCE [LARGE SCALE GENOMIC DNA]</scope>
</reference>
<feature type="domain" description="AATF leucine zipper-containing" evidence="4">
    <location>
        <begin position="173"/>
        <end position="367"/>
    </location>
</feature>
<feature type="region of interest" description="Disordered" evidence="2">
    <location>
        <begin position="266"/>
        <end position="337"/>
    </location>
</feature>
<dbReference type="PANTHER" id="PTHR15565:SF0">
    <property type="entry name" value="PROTEIN AATF"/>
    <property type="match status" value="1"/>
</dbReference>
<comment type="similarity">
    <text evidence="1">Belongs to the AATF family.</text>
</comment>